<dbReference type="Proteomes" id="UP000095284">
    <property type="component" value="Unplaced"/>
</dbReference>
<accession>A0A1I7SKK3</accession>
<dbReference type="InterPro" id="IPR039934">
    <property type="entry name" value="C2CD2/C2CD2L"/>
</dbReference>
<name>A0A1I7SKK3_BURXY</name>
<dbReference type="InterPro" id="IPR035892">
    <property type="entry name" value="C2_domain_sf"/>
</dbReference>
<dbReference type="Gene3D" id="2.60.40.150">
    <property type="entry name" value="C2 domain"/>
    <property type="match status" value="1"/>
</dbReference>
<dbReference type="PANTHER" id="PTHR21119:SF5">
    <property type="entry name" value="C2 DOMAIN-CONTAINING PROTEIN"/>
    <property type="match status" value="1"/>
</dbReference>
<evidence type="ECO:0000259" key="1">
    <source>
        <dbReference type="PROSITE" id="PS50004"/>
    </source>
</evidence>
<dbReference type="PROSITE" id="PS50004">
    <property type="entry name" value="C2"/>
    <property type="match status" value="1"/>
</dbReference>
<evidence type="ECO:0000313" key="2">
    <source>
        <dbReference type="Proteomes" id="UP000095284"/>
    </source>
</evidence>
<dbReference type="WBParaSite" id="BXY_1358300.1">
    <property type="protein sequence ID" value="BXY_1358300.1"/>
    <property type="gene ID" value="BXY_1358300"/>
</dbReference>
<feature type="domain" description="C2" evidence="1">
    <location>
        <begin position="1"/>
        <end position="104"/>
    </location>
</feature>
<evidence type="ECO:0000313" key="3">
    <source>
        <dbReference type="WBParaSite" id="BXY_1358300.1"/>
    </source>
</evidence>
<protein>
    <submittedName>
        <fullName evidence="3">C2 domain-containing protein</fullName>
    </submittedName>
</protein>
<proteinExistence type="predicted"/>
<dbReference type="PANTHER" id="PTHR21119">
    <property type="entry name" value="C2 DOMAIN-CONTAINING PROTEIN"/>
    <property type="match status" value="1"/>
</dbReference>
<organism evidence="2 3">
    <name type="scientific">Bursaphelenchus xylophilus</name>
    <name type="common">Pinewood nematode worm</name>
    <name type="synonym">Aphelenchoides xylophilus</name>
    <dbReference type="NCBI Taxonomy" id="6326"/>
    <lineage>
        <taxon>Eukaryota</taxon>
        <taxon>Metazoa</taxon>
        <taxon>Ecdysozoa</taxon>
        <taxon>Nematoda</taxon>
        <taxon>Chromadorea</taxon>
        <taxon>Rhabditida</taxon>
        <taxon>Tylenchina</taxon>
        <taxon>Tylenchomorpha</taxon>
        <taxon>Aphelenchoidea</taxon>
        <taxon>Aphelenchoididae</taxon>
        <taxon>Bursaphelenchus</taxon>
    </lineage>
</organism>
<sequence length="121" mass="13601">MLFQSDNRPQFFNLPKLLGDLHPYVHVEVDEPPQKFFTVGASGANPNWNDETELIINDNSDEVLIEIFGASGPKRKDNDKFLGLAIVGVNELKSSLDNVHHLQLQSRPYQNDRVSGSLTIQ</sequence>
<reference evidence="3" key="1">
    <citation type="submission" date="2016-11" db="UniProtKB">
        <authorList>
            <consortium name="WormBaseParasite"/>
        </authorList>
    </citation>
    <scope>IDENTIFICATION</scope>
</reference>
<dbReference type="Pfam" id="PF00168">
    <property type="entry name" value="C2"/>
    <property type="match status" value="1"/>
</dbReference>
<dbReference type="InterPro" id="IPR000008">
    <property type="entry name" value="C2_dom"/>
</dbReference>
<dbReference type="AlphaFoldDB" id="A0A1I7SKK3"/>
<dbReference type="SUPFAM" id="SSF49562">
    <property type="entry name" value="C2 domain (Calcium/lipid-binding domain, CaLB)"/>
    <property type="match status" value="1"/>
</dbReference>